<keyword evidence="2" id="KW-0547">Nucleotide-binding</keyword>
<evidence type="ECO:0000313" key="7">
    <source>
        <dbReference type="Proteomes" id="UP000753961"/>
    </source>
</evidence>
<dbReference type="FunFam" id="3.40.50.300:FF:000032">
    <property type="entry name" value="Export ABC transporter ATP-binding protein"/>
    <property type="match status" value="1"/>
</dbReference>
<dbReference type="Proteomes" id="UP000753961">
    <property type="component" value="Unassembled WGS sequence"/>
</dbReference>
<dbReference type="Gene3D" id="3.40.50.300">
    <property type="entry name" value="P-loop containing nucleotide triphosphate hydrolases"/>
    <property type="match status" value="1"/>
</dbReference>
<name>A0A953HQL4_9BACT</name>
<comment type="caution">
    <text evidence="6">The sequence shown here is derived from an EMBL/GenBank/DDBJ whole genome shotgun (WGS) entry which is preliminary data.</text>
</comment>
<dbReference type="GO" id="GO:0098796">
    <property type="term" value="C:membrane protein complex"/>
    <property type="evidence" value="ECO:0007669"/>
    <property type="project" value="UniProtKB-ARBA"/>
</dbReference>
<proteinExistence type="inferred from homology"/>
<dbReference type="InterPro" id="IPR027417">
    <property type="entry name" value="P-loop_NTPase"/>
</dbReference>
<reference evidence="6" key="1">
    <citation type="submission" date="2021-06" db="EMBL/GenBank/DDBJ databases">
        <title>44 bacteria genomes isolated from Dapeng, Shenzhen.</title>
        <authorList>
            <person name="Zheng W."/>
            <person name="Yu S."/>
            <person name="Huang Y."/>
        </authorList>
    </citation>
    <scope>NUCLEOTIDE SEQUENCE</scope>
    <source>
        <strain evidence="6">DP5N28-2</strain>
    </source>
</reference>
<gene>
    <name evidence="6" type="ORF">KUV50_12930</name>
</gene>
<dbReference type="Pfam" id="PF00005">
    <property type="entry name" value="ABC_tran"/>
    <property type="match status" value="1"/>
</dbReference>
<evidence type="ECO:0000313" key="6">
    <source>
        <dbReference type="EMBL" id="MBY5959048.1"/>
    </source>
</evidence>
<sequence length="221" mass="25028">MLQVKDIHKSFDDLEVLKGVDLDVRLGEIIAIQGKSGAGKSTLLQIIGTLDRPDQGTILYEGQDIWLQSEKELARFRNQNLGFVFQFHHLLDEFTALENVNIPALIGGHMKKSDIKEKSHSLLDFMGLGDRIHHYPRELSGGEQQRVAIARALMNDPVYLLADEPTGNLDTENSRHLLSLFQDLQEKLNQTIVVVTHDEAFARSCDRIAFMEDGRIIRIEN</sequence>
<dbReference type="InterPro" id="IPR017871">
    <property type="entry name" value="ABC_transporter-like_CS"/>
</dbReference>
<dbReference type="InterPro" id="IPR003439">
    <property type="entry name" value="ABC_transporter-like_ATP-bd"/>
</dbReference>
<dbReference type="SMART" id="SM00382">
    <property type="entry name" value="AAA"/>
    <property type="match status" value="1"/>
</dbReference>
<dbReference type="GO" id="GO:0022857">
    <property type="term" value="F:transmembrane transporter activity"/>
    <property type="evidence" value="ECO:0007669"/>
    <property type="project" value="UniProtKB-ARBA"/>
</dbReference>
<dbReference type="GO" id="GO:0005524">
    <property type="term" value="F:ATP binding"/>
    <property type="evidence" value="ECO:0007669"/>
    <property type="project" value="UniProtKB-KW"/>
</dbReference>
<evidence type="ECO:0000256" key="2">
    <source>
        <dbReference type="ARBA" id="ARBA00022741"/>
    </source>
</evidence>
<dbReference type="EMBL" id="JAHVHU010000011">
    <property type="protein sequence ID" value="MBY5959048.1"/>
    <property type="molecule type" value="Genomic_DNA"/>
</dbReference>
<evidence type="ECO:0000256" key="4">
    <source>
        <dbReference type="ARBA" id="ARBA00038388"/>
    </source>
</evidence>
<dbReference type="PROSITE" id="PS00211">
    <property type="entry name" value="ABC_TRANSPORTER_1"/>
    <property type="match status" value="1"/>
</dbReference>
<dbReference type="CDD" id="cd03255">
    <property type="entry name" value="ABC_MJ0796_LolCDE_FtsE"/>
    <property type="match status" value="1"/>
</dbReference>
<dbReference type="InterPro" id="IPR003593">
    <property type="entry name" value="AAA+_ATPase"/>
</dbReference>
<evidence type="ECO:0000259" key="5">
    <source>
        <dbReference type="PROSITE" id="PS50893"/>
    </source>
</evidence>
<dbReference type="GO" id="GO:0005886">
    <property type="term" value="C:plasma membrane"/>
    <property type="evidence" value="ECO:0007669"/>
    <property type="project" value="TreeGrafter"/>
</dbReference>
<protein>
    <submittedName>
        <fullName evidence="6">ABC transporter ATP-binding protein</fullName>
    </submittedName>
</protein>
<accession>A0A953HQL4</accession>
<feature type="domain" description="ABC transporter" evidence="5">
    <location>
        <begin position="2"/>
        <end position="221"/>
    </location>
</feature>
<keyword evidence="1" id="KW-0813">Transport</keyword>
<dbReference type="AlphaFoldDB" id="A0A953HQL4"/>
<evidence type="ECO:0000256" key="1">
    <source>
        <dbReference type="ARBA" id="ARBA00022448"/>
    </source>
</evidence>
<evidence type="ECO:0000256" key="3">
    <source>
        <dbReference type="ARBA" id="ARBA00022840"/>
    </source>
</evidence>
<dbReference type="PANTHER" id="PTHR24220:SF86">
    <property type="entry name" value="ABC TRANSPORTER ABCH.1"/>
    <property type="match status" value="1"/>
</dbReference>
<dbReference type="InterPro" id="IPR015854">
    <property type="entry name" value="ABC_transpr_LolD-like"/>
</dbReference>
<dbReference type="PROSITE" id="PS50893">
    <property type="entry name" value="ABC_TRANSPORTER_2"/>
    <property type="match status" value="1"/>
</dbReference>
<dbReference type="SUPFAM" id="SSF52540">
    <property type="entry name" value="P-loop containing nucleoside triphosphate hydrolases"/>
    <property type="match status" value="1"/>
</dbReference>
<dbReference type="RefSeq" id="WP_222580582.1">
    <property type="nucleotide sequence ID" value="NZ_JAHVHU010000011.1"/>
</dbReference>
<keyword evidence="3 6" id="KW-0067">ATP-binding</keyword>
<dbReference type="PANTHER" id="PTHR24220">
    <property type="entry name" value="IMPORT ATP-BINDING PROTEIN"/>
    <property type="match status" value="1"/>
</dbReference>
<dbReference type="InterPro" id="IPR017911">
    <property type="entry name" value="MacB-like_ATP-bd"/>
</dbReference>
<keyword evidence="7" id="KW-1185">Reference proteome</keyword>
<dbReference type="GO" id="GO:0016887">
    <property type="term" value="F:ATP hydrolysis activity"/>
    <property type="evidence" value="ECO:0007669"/>
    <property type="project" value="InterPro"/>
</dbReference>
<comment type="similarity">
    <text evidence="4">Belongs to the ABC transporter superfamily. Macrolide exporter (TC 3.A.1.122) family.</text>
</comment>
<organism evidence="6 7">
    <name type="scientific">Membranihabitans marinus</name>
    <dbReference type="NCBI Taxonomy" id="1227546"/>
    <lineage>
        <taxon>Bacteria</taxon>
        <taxon>Pseudomonadati</taxon>
        <taxon>Bacteroidota</taxon>
        <taxon>Saprospiria</taxon>
        <taxon>Saprospirales</taxon>
        <taxon>Saprospiraceae</taxon>
        <taxon>Membranihabitans</taxon>
    </lineage>
</organism>